<dbReference type="InterPro" id="IPR029021">
    <property type="entry name" value="Prot-tyrosine_phosphatase-like"/>
</dbReference>
<sequence length="265" mass="29131">MSSLSALSSPPFVAVEGVINVRTIGGYRTDASHIVNPKLVFRSGEVSGITETGKQQLVALGIHRVFDMRTNLEINSYKTPSPNIPGVEFVPVPVGKEDPWEAGSIEKRLKHFQENELEAFVKDAQETLEIGAPAFEAIFRHFLERPSEPCLFNCTAGKDRTGLVAALILMLIGVDDADIKKDYALTTVGLEPEHEKLALRLQNIPVFRDNWKGATNMGSSKEESMAAILAMIREKYGGAAGYLTAFTRLEEKDLDVIRSNLLTEA</sequence>
<organism evidence="1 2">
    <name type="scientific">Mycena albidolilacea</name>
    <dbReference type="NCBI Taxonomy" id="1033008"/>
    <lineage>
        <taxon>Eukaryota</taxon>
        <taxon>Fungi</taxon>
        <taxon>Dikarya</taxon>
        <taxon>Basidiomycota</taxon>
        <taxon>Agaricomycotina</taxon>
        <taxon>Agaricomycetes</taxon>
        <taxon>Agaricomycetidae</taxon>
        <taxon>Agaricales</taxon>
        <taxon>Marasmiineae</taxon>
        <taxon>Mycenaceae</taxon>
        <taxon>Mycena</taxon>
    </lineage>
</organism>
<dbReference type="SUPFAM" id="SSF52799">
    <property type="entry name" value="(Phosphotyrosine protein) phosphatases II"/>
    <property type="match status" value="1"/>
</dbReference>
<dbReference type="Pfam" id="PF13350">
    <property type="entry name" value="Y_phosphatase3"/>
    <property type="match status" value="1"/>
</dbReference>
<name>A0AAD7A6Z5_9AGAR</name>
<protein>
    <submittedName>
        <fullName evidence="1">Protein-tyrosine phosphatase-like protein</fullName>
    </submittedName>
</protein>
<accession>A0AAD7A6Z5</accession>
<dbReference type="PANTHER" id="PTHR31126:SF1">
    <property type="entry name" value="TYROSINE SPECIFIC PROTEIN PHOSPHATASES DOMAIN-CONTAINING PROTEIN"/>
    <property type="match status" value="1"/>
</dbReference>
<dbReference type="GO" id="GO:0004721">
    <property type="term" value="F:phosphoprotein phosphatase activity"/>
    <property type="evidence" value="ECO:0007669"/>
    <property type="project" value="InterPro"/>
</dbReference>
<reference evidence="1" key="1">
    <citation type="submission" date="2023-03" db="EMBL/GenBank/DDBJ databases">
        <title>Massive genome expansion in bonnet fungi (Mycena s.s.) driven by repeated elements and novel gene families across ecological guilds.</title>
        <authorList>
            <consortium name="Lawrence Berkeley National Laboratory"/>
            <person name="Harder C.B."/>
            <person name="Miyauchi S."/>
            <person name="Viragh M."/>
            <person name="Kuo A."/>
            <person name="Thoen E."/>
            <person name="Andreopoulos B."/>
            <person name="Lu D."/>
            <person name="Skrede I."/>
            <person name="Drula E."/>
            <person name="Henrissat B."/>
            <person name="Morin E."/>
            <person name="Kohler A."/>
            <person name="Barry K."/>
            <person name="LaButti K."/>
            <person name="Morin E."/>
            <person name="Salamov A."/>
            <person name="Lipzen A."/>
            <person name="Mereny Z."/>
            <person name="Hegedus B."/>
            <person name="Baldrian P."/>
            <person name="Stursova M."/>
            <person name="Weitz H."/>
            <person name="Taylor A."/>
            <person name="Grigoriev I.V."/>
            <person name="Nagy L.G."/>
            <person name="Martin F."/>
            <person name="Kauserud H."/>
        </authorList>
    </citation>
    <scope>NUCLEOTIDE SEQUENCE</scope>
    <source>
        <strain evidence="1">CBHHK002</strain>
    </source>
</reference>
<dbReference type="EMBL" id="JARIHO010000014">
    <property type="protein sequence ID" value="KAJ7350863.1"/>
    <property type="molecule type" value="Genomic_DNA"/>
</dbReference>
<comment type="caution">
    <text evidence="1">The sequence shown here is derived from an EMBL/GenBank/DDBJ whole genome shotgun (WGS) entry which is preliminary data.</text>
</comment>
<dbReference type="InterPro" id="IPR026893">
    <property type="entry name" value="Tyr/Ser_Pase_IphP-type"/>
</dbReference>
<keyword evidence="2" id="KW-1185">Reference proteome</keyword>
<dbReference type="Gene3D" id="3.90.190.10">
    <property type="entry name" value="Protein tyrosine phosphatase superfamily"/>
    <property type="match status" value="1"/>
</dbReference>
<dbReference type="PANTHER" id="PTHR31126">
    <property type="entry name" value="TYROSINE-PROTEIN PHOSPHATASE"/>
    <property type="match status" value="1"/>
</dbReference>
<dbReference type="Proteomes" id="UP001218218">
    <property type="component" value="Unassembled WGS sequence"/>
</dbReference>
<proteinExistence type="predicted"/>
<gene>
    <name evidence="1" type="ORF">DFH08DRAFT_862514</name>
</gene>
<evidence type="ECO:0000313" key="2">
    <source>
        <dbReference type="Proteomes" id="UP001218218"/>
    </source>
</evidence>
<dbReference type="AlphaFoldDB" id="A0AAD7A6Z5"/>
<evidence type="ECO:0000313" key="1">
    <source>
        <dbReference type="EMBL" id="KAJ7350863.1"/>
    </source>
</evidence>